<accession>A0AAF0XIJ6</accession>
<reference evidence="1" key="2">
    <citation type="submission" date="2022-03" db="EMBL/GenBank/DDBJ databases">
        <title>Draft title - Genomic analysis of global carrot germplasm unveils the trajectory of domestication and the origin of high carotenoid orange carrot.</title>
        <authorList>
            <person name="Iorizzo M."/>
            <person name="Ellison S."/>
            <person name="Senalik D."/>
            <person name="Macko-Podgorni A."/>
            <person name="Grzebelus D."/>
            <person name="Bostan H."/>
            <person name="Rolling W."/>
            <person name="Curaba J."/>
            <person name="Simon P."/>
        </authorList>
    </citation>
    <scope>NUCLEOTIDE SEQUENCE</scope>
    <source>
        <tissue evidence="1">Leaf</tissue>
    </source>
</reference>
<dbReference type="EMBL" id="CP093349">
    <property type="protein sequence ID" value="WOH07679.1"/>
    <property type="molecule type" value="Genomic_DNA"/>
</dbReference>
<proteinExistence type="predicted"/>
<name>A0AAF0XIJ6_DAUCS</name>
<dbReference type="AlphaFoldDB" id="A0AAF0XIJ6"/>
<organism evidence="1 2">
    <name type="scientific">Daucus carota subsp. sativus</name>
    <name type="common">Carrot</name>
    <dbReference type="NCBI Taxonomy" id="79200"/>
    <lineage>
        <taxon>Eukaryota</taxon>
        <taxon>Viridiplantae</taxon>
        <taxon>Streptophyta</taxon>
        <taxon>Embryophyta</taxon>
        <taxon>Tracheophyta</taxon>
        <taxon>Spermatophyta</taxon>
        <taxon>Magnoliopsida</taxon>
        <taxon>eudicotyledons</taxon>
        <taxon>Gunneridae</taxon>
        <taxon>Pentapetalae</taxon>
        <taxon>asterids</taxon>
        <taxon>campanulids</taxon>
        <taxon>Apiales</taxon>
        <taxon>Apiaceae</taxon>
        <taxon>Apioideae</taxon>
        <taxon>Scandiceae</taxon>
        <taxon>Daucinae</taxon>
        <taxon>Daucus</taxon>
        <taxon>Daucus sect. Daucus</taxon>
    </lineage>
</organism>
<reference evidence="1" key="1">
    <citation type="journal article" date="2016" name="Nat. Genet.">
        <title>A high-quality carrot genome assembly provides new insights into carotenoid accumulation and asterid genome evolution.</title>
        <authorList>
            <person name="Iorizzo M."/>
            <person name="Ellison S."/>
            <person name="Senalik D."/>
            <person name="Zeng P."/>
            <person name="Satapoomin P."/>
            <person name="Huang J."/>
            <person name="Bowman M."/>
            <person name="Iovene M."/>
            <person name="Sanseverino W."/>
            <person name="Cavagnaro P."/>
            <person name="Yildiz M."/>
            <person name="Macko-Podgorni A."/>
            <person name="Moranska E."/>
            <person name="Grzebelus E."/>
            <person name="Grzebelus D."/>
            <person name="Ashrafi H."/>
            <person name="Zheng Z."/>
            <person name="Cheng S."/>
            <person name="Spooner D."/>
            <person name="Van Deynze A."/>
            <person name="Simon P."/>
        </authorList>
    </citation>
    <scope>NUCLEOTIDE SEQUENCE</scope>
    <source>
        <tissue evidence="1">Leaf</tissue>
    </source>
</reference>
<sequence>MDKKALAVIYQGVPGDILLSIAEKKTSKEAWNAVKTMSLGADKVKVAKA</sequence>
<gene>
    <name evidence="1" type="ORF">DCAR_0727112</name>
</gene>
<protein>
    <submittedName>
        <fullName evidence="1">Uncharacterized protein</fullName>
    </submittedName>
</protein>
<evidence type="ECO:0000313" key="2">
    <source>
        <dbReference type="Proteomes" id="UP000077755"/>
    </source>
</evidence>
<evidence type="ECO:0000313" key="1">
    <source>
        <dbReference type="EMBL" id="WOH07679.1"/>
    </source>
</evidence>
<dbReference type="Proteomes" id="UP000077755">
    <property type="component" value="Chromosome 7"/>
</dbReference>
<keyword evidence="2" id="KW-1185">Reference proteome</keyword>